<evidence type="ECO:0000313" key="1">
    <source>
        <dbReference type="EMBL" id="KAK7946241.1"/>
    </source>
</evidence>
<dbReference type="RefSeq" id="XP_066696275.1">
    <property type="nucleotide sequence ID" value="XM_066846784.1"/>
</dbReference>
<dbReference type="GeneID" id="92079846"/>
<dbReference type="Proteomes" id="UP001391051">
    <property type="component" value="Unassembled WGS sequence"/>
</dbReference>
<protein>
    <submittedName>
        <fullName evidence="1">Uncharacterized protein</fullName>
    </submittedName>
</protein>
<dbReference type="EMBL" id="JAQQWE010000007">
    <property type="protein sequence ID" value="KAK7946241.1"/>
    <property type="molecule type" value="Genomic_DNA"/>
</dbReference>
<keyword evidence="2" id="KW-1185">Reference proteome</keyword>
<reference evidence="1 2" key="1">
    <citation type="submission" date="2023-01" db="EMBL/GenBank/DDBJ databases">
        <title>Analysis of 21 Apiospora genomes using comparative genomics revels a genus with tremendous synthesis potential of carbohydrate active enzymes and secondary metabolites.</title>
        <authorList>
            <person name="Sorensen T."/>
        </authorList>
    </citation>
    <scope>NUCLEOTIDE SEQUENCE [LARGE SCALE GENOMIC DNA]</scope>
    <source>
        <strain evidence="1 2">CBS 24483</strain>
    </source>
</reference>
<evidence type="ECO:0000313" key="2">
    <source>
        <dbReference type="Proteomes" id="UP001391051"/>
    </source>
</evidence>
<proteinExistence type="predicted"/>
<comment type="caution">
    <text evidence="1">The sequence shown here is derived from an EMBL/GenBank/DDBJ whole genome shotgun (WGS) entry which is preliminary data.</text>
</comment>
<name>A0ABR1Q307_9PEZI</name>
<sequence length="126" mass="13920">MATLGALELLPQELQLEVLRHSALRFAQSNSRAAALVRTMDCMHGVSNALAPATCPHPDLATDLPIASRDLRTYGAIVSSLRRCFSHGRDCDCACNGQEHLCPRCHGRGIRHQGWIENVVIFWSEK</sequence>
<organism evidence="1 2">
    <name type="scientific">Apiospora aurea</name>
    <dbReference type="NCBI Taxonomy" id="335848"/>
    <lineage>
        <taxon>Eukaryota</taxon>
        <taxon>Fungi</taxon>
        <taxon>Dikarya</taxon>
        <taxon>Ascomycota</taxon>
        <taxon>Pezizomycotina</taxon>
        <taxon>Sordariomycetes</taxon>
        <taxon>Xylariomycetidae</taxon>
        <taxon>Amphisphaeriales</taxon>
        <taxon>Apiosporaceae</taxon>
        <taxon>Apiospora</taxon>
    </lineage>
</organism>
<gene>
    <name evidence="1" type="ORF">PG986_010562</name>
</gene>
<accession>A0ABR1Q307</accession>